<dbReference type="OrthoDB" id="2789223at2759"/>
<keyword evidence="7" id="KW-1185">Reference proteome</keyword>
<feature type="region of interest" description="Disordered" evidence="4">
    <location>
        <begin position="140"/>
        <end position="233"/>
    </location>
</feature>
<dbReference type="GO" id="GO:0016281">
    <property type="term" value="C:eukaryotic translation initiation factor 4F complex"/>
    <property type="evidence" value="ECO:0007669"/>
    <property type="project" value="TreeGrafter"/>
</dbReference>
<keyword evidence="3" id="KW-0648">Protein biosynthesis</keyword>
<protein>
    <recommendedName>
        <fullName evidence="5">MI domain-containing protein</fullName>
    </recommendedName>
</protein>
<evidence type="ECO:0000256" key="4">
    <source>
        <dbReference type="SAM" id="MobiDB-lite"/>
    </source>
</evidence>
<dbReference type="PANTHER" id="PTHR23253">
    <property type="entry name" value="EUKARYOTIC TRANSLATION INITIATION FACTOR 4 GAMMA"/>
    <property type="match status" value="1"/>
</dbReference>
<feature type="region of interest" description="Disordered" evidence="4">
    <location>
        <begin position="59"/>
        <end position="101"/>
    </location>
</feature>
<feature type="compositionally biased region" description="Basic and acidic residues" evidence="4">
    <location>
        <begin position="338"/>
        <end position="351"/>
    </location>
</feature>
<keyword evidence="2" id="KW-0396">Initiation factor</keyword>
<evidence type="ECO:0000313" key="7">
    <source>
        <dbReference type="Proteomes" id="UP000092993"/>
    </source>
</evidence>
<reference evidence="6 7" key="1">
    <citation type="submission" date="2016-03" db="EMBL/GenBank/DDBJ databases">
        <title>Whole genome sequencing of Grifola frondosa 9006-11.</title>
        <authorList>
            <person name="Min B."/>
            <person name="Park H."/>
            <person name="Kim J.-G."/>
            <person name="Cho H."/>
            <person name="Oh Y.-L."/>
            <person name="Kong W.-S."/>
            <person name="Choi I.-G."/>
        </authorList>
    </citation>
    <scope>NUCLEOTIDE SEQUENCE [LARGE SCALE GENOMIC DNA]</scope>
    <source>
        <strain evidence="6 7">9006-11</strain>
    </source>
</reference>
<feature type="compositionally biased region" description="Basic and acidic residues" evidence="4">
    <location>
        <begin position="282"/>
        <end position="311"/>
    </location>
</feature>
<dbReference type="STRING" id="5627.A0A1C7LYS2"/>
<dbReference type="Proteomes" id="UP000092993">
    <property type="component" value="Unassembled WGS sequence"/>
</dbReference>
<dbReference type="InterPro" id="IPR016024">
    <property type="entry name" value="ARM-type_fold"/>
</dbReference>
<organism evidence="6 7">
    <name type="scientific">Grifola frondosa</name>
    <name type="common">Maitake</name>
    <name type="synonym">Polyporus frondosus</name>
    <dbReference type="NCBI Taxonomy" id="5627"/>
    <lineage>
        <taxon>Eukaryota</taxon>
        <taxon>Fungi</taxon>
        <taxon>Dikarya</taxon>
        <taxon>Basidiomycota</taxon>
        <taxon>Agaricomycotina</taxon>
        <taxon>Agaricomycetes</taxon>
        <taxon>Polyporales</taxon>
        <taxon>Grifolaceae</taxon>
        <taxon>Grifola</taxon>
    </lineage>
</organism>
<dbReference type="GO" id="GO:0003729">
    <property type="term" value="F:mRNA binding"/>
    <property type="evidence" value="ECO:0007669"/>
    <property type="project" value="TreeGrafter"/>
</dbReference>
<dbReference type="EMBL" id="LUGG01000015">
    <property type="protein sequence ID" value="OBZ69855.1"/>
    <property type="molecule type" value="Genomic_DNA"/>
</dbReference>
<dbReference type="Pfam" id="PF12152">
    <property type="entry name" value="eIF_4G1"/>
    <property type="match status" value="1"/>
</dbReference>
<feature type="compositionally biased region" description="Low complexity" evidence="4">
    <location>
        <begin position="80"/>
        <end position="101"/>
    </location>
</feature>
<feature type="region of interest" description="Disordered" evidence="4">
    <location>
        <begin position="338"/>
        <end position="359"/>
    </location>
</feature>
<proteinExistence type="inferred from homology"/>
<dbReference type="AlphaFoldDB" id="A0A1C7LYS2"/>
<dbReference type="GO" id="GO:0003743">
    <property type="term" value="F:translation initiation factor activity"/>
    <property type="evidence" value="ECO:0007669"/>
    <property type="project" value="UniProtKB-KW"/>
</dbReference>
<evidence type="ECO:0000256" key="3">
    <source>
        <dbReference type="ARBA" id="ARBA00022917"/>
    </source>
</evidence>
<feature type="compositionally biased region" description="Low complexity" evidence="4">
    <location>
        <begin position="191"/>
        <end position="221"/>
    </location>
</feature>
<sequence length="802" mass="86917">MCEDGVAGAGSSYMGSDSSVAFGSVDNVAVPMSSSPAAVSSIKSESVGTVLAVLFSSAASPSAPAPKPHPKVDPKKIFQPSTRSSTTTTSPTPMSAGMPSPRMGPPLLLQPVPVPGWPGYYYPYPGMAMDQQYVQYPQQWMPQPVPPKHHPQEVPPDPPMSDMPTSPRAQPAQLHPPGTPTLTPAIPNTGHPPHTTPSPHTHTTSLSNASSPPSTPLSTTAPGGGLGRLNSGTSTFVPWKVTIKDGSGLEVDLERFKKAGPVVSPPVMVPSSPARKTVVRMETPEAKAKRLAEENEKERSKKEAEKAARRAEKNKRKRERKKAEKACLIKEAARNIEEAKAEVPEESKVEGTPEAEEAGDDIAREEVKDTVSNMGSLCVDTAVYPEATECRPSPLDISGTTGSIRPLPSVLATTRTIKDLGSIVYPEGIKSPNAELNVNAKQGEFRYDREFLLQFMDICHEKPDSQFPLDAIGRKPAAVLHSTGKLETSVPTIAAMTAVSQKDAYQHNTSKSKYDLITQTEAEAQVDEDCKEFFSVRDLNEAEVYFMKLPKDHRWRLVDTIVMSAIESKEADAQLVANLFERAASRDLCSPASFEKGFQQAAEILDDIGAHLDEECYSRLASKSMDRDKLLSLLASDVPQSRIELSLPLRSTFANDARASLRENEPMSDADAYAMVCDDAQELFSLLDMRAETYFSRLPGHHHWRLVDKLVSAAITNESDAQLVAALFDRAASRRLCAPASFEAGFAPVAQALDYIAMSAPRALDCMAMMMKGAHIHEDYELCERLGGRSRSGGILLSLLAS</sequence>
<dbReference type="PROSITE" id="PS51366">
    <property type="entry name" value="MI"/>
    <property type="match status" value="1"/>
</dbReference>
<dbReference type="Gene3D" id="1.20.970.30">
    <property type="entry name" value="eIF4G, eIF4E-binding domain"/>
    <property type="match status" value="1"/>
</dbReference>
<comment type="caution">
    <text evidence="6">The sequence shown here is derived from an EMBL/GenBank/DDBJ whole genome shotgun (WGS) entry which is preliminary data.</text>
</comment>
<dbReference type="Gene3D" id="1.25.40.180">
    <property type="match status" value="2"/>
</dbReference>
<evidence type="ECO:0000256" key="1">
    <source>
        <dbReference type="ARBA" id="ARBA00005775"/>
    </source>
</evidence>
<comment type="similarity">
    <text evidence="1">Belongs to the eukaryotic initiation factor 4G family.</text>
</comment>
<evidence type="ECO:0000259" key="5">
    <source>
        <dbReference type="PROSITE" id="PS51366"/>
    </source>
</evidence>
<accession>A0A1C7LYS2</accession>
<feature type="region of interest" description="Disordered" evidence="4">
    <location>
        <begin position="267"/>
        <end position="323"/>
    </location>
</feature>
<dbReference type="InterPro" id="IPR036211">
    <property type="entry name" value="eIF4G_eIF4E-bd_sf"/>
</dbReference>
<gene>
    <name evidence="6" type="ORF">A0H81_10317</name>
</gene>
<dbReference type="InterPro" id="IPR022745">
    <property type="entry name" value="eIF4G1_eIF4E-bd"/>
</dbReference>
<name>A0A1C7LYS2_GRIFR</name>
<evidence type="ECO:0000256" key="2">
    <source>
        <dbReference type="ARBA" id="ARBA00022540"/>
    </source>
</evidence>
<dbReference type="SUPFAM" id="SSF101489">
    <property type="entry name" value="Eukaryotic initiation factor 4f subunit eIF4g, eIF4e-binding domain"/>
    <property type="match status" value="1"/>
</dbReference>
<dbReference type="InterPro" id="IPR003891">
    <property type="entry name" value="Initiation_fac_eIF4g_MI"/>
</dbReference>
<dbReference type="PANTHER" id="PTHR23253:SF9">
    <property type="entry name" value="EUKARYOTIC TRANSLATION INITIATION FACTOR 4 GAMMA 2"/>
    <property type="match status" value="1"/>
</dbReference>
<dbReference type="SUPFAM" id="SSF48371">
    <property type="entry name" value="ARM repeat"/>
    <property type="match status" value="1"/>
</dbReference>
<feature type="domain" description="MI" evidence="5">
    <location>
        <begin position="521"/>
        <end position="640"/>
    </location>
</feature>
<evidence type="ECO:0000313" key="6">
    <source>
        <dbReference type="EMBL" id="OBZ69855.1"/>
    </source>
</evidence>